<sequence length="520" mass="60636">MFYKDTLSPTACKGKRFIRRQDLTSDIRLNIAYTALYGTWGVIVQLAGDFMISRTFVYMLMKDLKEITEAAFGKCKTYLKESVKEKAITLILCLRLVGRCSIPSISQILKRLEISKYNSVGSVSQILQFAGDSLPNTLENEDGGIKLVIIASDEIFSHLRPILITVEPVSSVILRIELADSRKIEEWKGHWECIEKNGYIAIYLVNDEGKSMSAAQKEVLVNVIRQSDTFHGIAHRLGLWVDRLEKAAYKAIEHEYDRWNRLQSAKSDEVKEKKTAEYEKAKQEAEEKIELYDRFHYLYLCLIRTLQVFDKHGNLNEREAAETTVRAALDLIDELNNKSINKEVKTIQQLIPDLFSYLDEAKRITEELKYLEIPEEILKAFCIAWQYQKNWIKAKKPERRTKYKDKEQEELELLKDELGGEFQELKETIYAQLDNIVQSSAMVENINSILRMYLNTSKNHITQSFLNLFMFYHNHRRYVDGKRKGKTPIEILTARKQEKDWLELLIEKVPWDQFDFLKAA</sequence>
<evidence type="ECO:0000313" key="1">
    <source>
        <dbReference type="EMBL" id="KKL84617.1"/>
    </source>
</evidence>
<reference evidence="1" key="1">
    <citation type="journal article" date="2015" name="Nature">
        <title>Complex archaea that bridge the gap between prokaryotes and eukaryotes.</title>
        <authorList>
            <person name="Spang A."/>
            <person name="Saw J.H."/>
            <person name="Jorgensen S.L."/>
            <person name="Zaremba-Niedzwiedzka K."/>
            <person name="Martijn J."/>
            <person name="Lind A.E."/>
            <person name="van Eijk R."/>
            <person name="Schleper C."/>
            <person name="Guy L."/>
            <person name="Ettema T.J."/>
        </authorList>
    </citation>
    <scope>NUCLEOTIDE SEQUENCE</scope>
</reference>
<accession>A0A0F9IB54</accession>
<name>A0A0F9IB54_9ZZZZ</name>
<protein>
    <submittedName>
        <fullName evidence="1">Uncharacterized protein</fullName>
    </submittedName>
</protein>
<comment type="caution">
    <text evidence="1">The sequence shown here is derived from an EMBL/GenBank/DDBJ whole genome shotgun (WGS) entry which is preliminary data.</text>
</comment>
<proteinExistence type="predicted"/>
<dbReference type="EMBL" id="LAZR01021652">
    <property type="protein sequence ID" value="KKL84617.1"/>
    <property type="molecule type" value="Genomic_DNA"/>
</dbReference>
<organism evidence="1">
    <name type="scientific">marine sediment metagenome</name>
    <dbReference type="NCBI Taxonomy" id="412755"/>
    <lineage>
        <taxon>unclassified sequences</taxon>
        <taxon>metagenomes</taxon>
        <taxon>ecological metagenomes</taxon>
    </lineage>
</organism>
<gene>
    <name evidence="1" type="ORF">LCGC14_1962930</name>
</gene>
<dbReference type="AlphaFoldDB" id="A0A0F9IB54"/>